<proteinExistence type="predicted"/>
<sequence length="94" mass="11165">MEKYLDLNNYVKTGNLAVDMVCAAIIHERRRLMYPSIIRLNSKYWDLFRRWVVENYGEETLQKEFSIDTVDIKKEVMYSGKTLTIEHHKPIAIA</sequence>
<protein>
    <submittedName>
        <fullName evidence="1">Uncharacterized protein</fullName>
    </submittedName>
</protein>
<organism evidence="1">
    <name type="scientific">uncultured Caudovirales phage</name>
    <dbReference type="NCBI Taxonomy" id="2100421"/>
    <lineage>
        <taxon>Viruses</taxon>
        <taxon>Duplodnaviria</taxon>
        <taxon>Heunggongvirae</taxon>
        <taxon>Uroviricota</taxon>
        <taxon>Caudoviricetes</taxon>
        <taxon>Peduoviridae</taxon>
        <taxon>Maltschvirus</taxon>
        <taxon>Maltschvirus maltsch</taxon>
    </lineage>
</organism>
<dbReference type="EMBL" id="LR796245">
    <property type="protein sequence ID" value="CAB4130944.1"/>
    <property type="molecule type" value="Genomic_DNA"/>
</dbReference>
<reference evidence="1" key="1">
    <citation type="submission" date="2020-04" db="EMBL/GenBank/DDBJ databases">
        <authorList>
            <person name="Chiriac C."/>
            <person name="Salcher M."/>
            <person name="Ghai R."/>
            <person name="Kavagutti S V."/>
        </authorList>
    </citation>
    <scope>NUCLEOTIDE SEQUENCE</scope>
</reference>
<name>A0A6J5L8V4_9CAUD</name>
<accession>A0A6J5L8V4</accession>
<gene>
    <name evidence="1" type="ORF">UFOVP129_37</name>
</gene>
<evidence type="ECO:0000313" key="1">
    <source>
        <dbReference type="EMBL" id="CAB4130944.1"/>
    </source>
</evidence>